<comment type="caution">
    <text evidence="2">The sequence shown here is derived from an EMBL/GenBank/DDBJ whole genome shotgun (WGS) entry which is preliminary data.</text>
</comment>
<keyword evidence="1" id="KW-0812">Transmembrane</keyword>
<name>A0ABW2K5E8_9BACI</name>
<reference evidence="3" key="1">
    <citation type="journal article" date="2019" name="Int. J. Syst. Evol. Microbiol.">
        <title>The Global Catalogue of Microorganisms (GCM) 10K type strain sequencing project: providing services to taxonomists for standard genome sequencing and annotation.</title>
        <authorList>
            <consortium name="The Broad Institute Genomics Platform"/>
            <consortium name="The Broad Institute Genome Sequencing Center for Infectious Disease"/>
            <person name="Wu L."/>
            <person name="Ma J."/>
        </authorList>
    </citation>
    <scope>NUCLEOTIDE SEQUENCE [LARGE SCALE GENOMIC DNA]</scope>
    <source>
        <strain evidence="3">CCUG 73951</strain>
    </source>
</reference>
<proteinExistence type="predicted"/>
<feature type="transmembrane region" description="Helical" evidence="1">
    <location>
        <begin position="26"/>
        <end position="45"/>
    </location>
</feature>
<organism evidence="2 3">
    <name type="scientific">Halobacillus campisalis</name>
    <dbReference type="NCBI Taxonomy" id="435909"/>
    <lineage>
        <taxon>Bacteria</taxon>
        <taxon>Bacillati</taxon>
        <taxon>Bacillota</taxon>
        <taxon>Bacilli</taxon>
        <taxon>Bacillales</taxon>
        <taxon>Bacillaceae</taxon>
        <taxon>Halobacillus</taxon>
    </lineage>
</organism>
<dbReference type="EMBL" id="JBHTBY010000008">
    <property type="protein sequence ID" value="MFC7321359.1"/>
    <property type="molecule type" value="Genomic_DNA"/>
</dbReference>
<dbReference type="Proteomes" id="UP001596494">
    <property type="component" value="Unassembled WGS sequence"/>
</dbReference>
<keyword evidence="1" id="KW-0472">Membrane</keyword>
<keyword evidence="3" id="KW-1185">Reference proteome</keyword>
<protein>
    <recommendedName>
        <fullName evidence="4">Subunit I/II of b(O/a)3-type cytochrome C oxidase</fullName>
    </recommendedName>
</protein>
<gene>
    <name evidence="2" type="ORF">ACFQMN_10735</name>
</gene>
<evidence type="ECO:0000256" key="1">
    <source>
        <dbReference type="SAM" id="Phobius"/>
    </source>
</evidence>
<keyword evidence="1" id="KW-1133">Transmembrane helix</keyword>
<evidence type="ECO:0008006" key="4">
    <source>
        <dbReference type="Google" id="ProtNLM"/>
    </source>
</evidence>
<evidence type="ECO:0000313" key="3">
    <source>
        <dbReference type="Proteomes" id="UP001596494"/>
    </source>
</evidence>
<sequence>MSQPSGNQKEDQSSRKTSGSLERLKYILYLLIFFSILWVIANYLLV</sequence>
<dbReference type="RefSeq" id="WP_289216457.1">
    <property type="nucleotide sequence ID" value="NZ_JAPVRC010000006.1"/>
</dbReference>
<evidence type="ECO:0000313" key="2">
    <source>
        <dbReference type="EMBL" id="MFC7321359.1"/>
    </source>
</evidence>
<accession>A0ABW2K5E8</accession>